<protein>
    <submittedName>
        <fullName evidence="2">Uncharacterized protein</fullName>
    </submittedName>
</protein>
<dbReference type="HOGENOM" id="CLU_2318903_0_0_11"/>
<proteinExistence type="predicted"/>
<gene>
    <name evidence="2" type="ORF">SSOG_05510</name>
</gene>
<organism evidence="2 3">
    <name type="scientific">Streptomyces himastatinicus ATCC 53653</name>
    <dbReference type="NCBI Taxonomy" id="457427"/>
    <lineage>
        <taxon>Bacteria</taxon>
        <taxon>Bacillati</taxon>
        <taxon>Actinomycetota</taxon>
        <taxon>Actinomycetes</taxon>
        <taxon>Kitasatosporales</taxon>
        <taxon>Streptomycetaceae</taxon>
        <taxon>Streptomyces</taxon>
        <taxon>Streptomyces violaceusniger group</taxon>
    </lineage>
</organism>
<name>D9WM93_9ACTN</name>
<dbReference type="NCBIfam" id="NF038161">
    <property type="entry name" value="lant_II_LchA2"/>
    <property type="match status" value="1"/>
</dbReference>
<sequence>MAGIVPGAHDRASASTGALSENEKEKGKRMENIATDLATGFVSEDELVELSDAPGDLAVGTTPATPTIGYMTGALAGVTAISSSLQGGCPTSGCTSKCI</sequence>
<evidence type="ECO:0000256" key="1">
    <source>
        <dbReference type="SAM" id="MobiDB-lite"/>
    </source>
</evidence>
<evidence type="ECO:0000313" key="2">
    <source>
        <dbReference type="EMBL" id="EFL25796.1"/>
    </source>
</evidence>
<dbReference type="STRING" id="457427.SSOG_05510"/>
<accession>D9WM93</accession>
<keyword evidence="3" id="KW-1185">Reference proteome</keyword>
<dbReference type="AlphaFoldDB" id="D9WM93"/>
<feature type="region of interest" description="Disordered" evidence="1">
    <location>
        <begin position="1"/>
        <end position="29"/>
    </location>
</feature>
<dbReference type="Proteomes" id="UP000003963">
    <property type="component" value="Unassembled WGS sequence"/>
</dbReference>
<evidence type="ECO:0000313" key="3">
    <source>
        <dbReference type="Proteomes" id="UP000003963"/>
    </source>
</evidence>
<reference evidence="2 3" key="1">
    <citation type="submission" date="2009-02" db="EMBL/GenBank/DDBJ databases">
        <title>Annotation of Streptomyces hygroscopicus strain ATCC 53653.</title>
        <authorList>
            <consortium name="The Broad Institute Genome Sequencing Platform"/>
            <consortium name="Broad Institute Microbial Sequencing Center"/>
            <person name="Fischbach M."/>
            <person name="Godfrey P."/>
            <person name="Ward D."/>
            <person name="Young S."/>
            <person name="Zeng Q."/>
            <person name="Koehrsen M."/>
            <person name="Alvarado L."/>
            <person name="Berlin A.M."/>
            <person name="Bochicchio J."/>
            <person name="Borenstein D."/>
            <person name="Chapman S.B."/>
            <person name="Chen Z."/>
            <person name="Engels R."/>
            <person name="Freedman E."/>
            <person name="Gellesch M."/>
            <person name="Goldberg J."/>
            <person name="Griggs A."/>
            <person name="Gujja S."/>
            <person name="Heilman E.R."/>
            <person name="Heiman D.I."/>
            <person name="Hepburn T.A."/>
            <person name="Howarth C."/>
            <person name="Jen D."/>
            <person name="Larson L."/>
            <person name="Lewis B."/>
            <person name="Mehta T."/>
            <person name="Park D."/>
            <person name="Pearson M."/>
            <person name="Richards J."/>
            <person name="Roberts A."/>
            <person name="Saif S."/>
            <person name="Shea T.D."/>
            <person name="Shenoy N."/>
            <person name="Sisk P."/>
            <person name="Stolte C."/>
            <person name="Sykes S.N."/>
            <person name="Thomson T."/>
            <person name="Walk T."/>
            <person name="White J."/>
            <person name="Yandava C."/>
            <person name="Straight P."/>
            <person name="Clardy J."/>
            <person name="Hung D."/>
            <person name="Kolter R."/>
            <person name="Mekalanos J."/>
            <person name="Walker S."/>
            <person name="Walsh C.T."/>
            <person name="Wieland-Brown L.C."/>
            <person name="Haas B."/>
            <person name="Nusbaum C."/>
            <person name="Birren B."/>
        </authorList>
    </citation>
    <scope>NUCLEOTIDE SEQUENCE [LARGE SCALE GENOMIC DNA]</scope>
    <source>
        <strain evidence="2 3">ATCC 53653</strain>
    </source>
</reference>
<dbReference type="EMBL" id="GG657754">
    <property type="protein sequence ID" value="EFL25796.1"/>
    <property type="molecule type" value="Genomic_DNA"/>
</dbReference>